<name>A0A2H0YQ37_9BACT</name>
<dbReference type="InterPro" id="IPR044957">
    <property type="entry name" value="Ribosomal_bL32_bact"/>
</dbReference>
<reference evidence="7" key="1">
    <citation type="submission" date="2017-09" db="EMBL/GenBank/DDBJ databases">
        <title>Depth-based differentiation of microbial function through sediment-hosted aquifers and enrichment of novel symbionts in the deep terrestrial subsurface.</title>
        <authorList>
            <person name="Probst A.J."/>
            <person name="Ladd B."/>
            <person name="Jarett J.K."/>
            <person name="Geller-Mcgrath D.E."/>
            <person name="Sieber C.M.K."/>
            <person name="Emerson J.B."/>
            <person name="Anantharaman K."/>
            <person name="Thomas B.C."/>
            <person name="Malmstrom R."/>
            <person name="Stieglmeier M."/>
            <person name="Klingl A."/>
            <person name="Woyke T."/>
            <person name="Ryan C.M."/>
            <person name="Banfield J.F."/>
        </authorList>
    </citation>
    <scope>NUCLEOTIDE SEQUENCE [LARGE SCALE GENOMIC DNA]</scope>
</reference>
<evidence type="ECO:0000256" key="1">
    <source>
        <dbReference type="ARBA" id="ARBA00008560"/>
    </source>
</evidence>
<evidence type="ECO:0000256" key="2">
    <source>
        <dbReference type="ARBA" id="ARBA00022980"/>
    </source>
</evidence>
<dbReference type="PANTHER" id="PTHR35534:SF1">
    <property type="entry name" value="LARGE RIBOSOMAL SUBUNIT PROTEIN BL32"/>
    <property type="match status" value="1"/>
</dbReference>
<dbReference type="Pfam" id="PF01783">
    <property type="entry name" value="Ribosomal_L32p"/>
    <property type="match status" value="1"/>
</dbReference>
<dbReference type="NCBIfam" id="TIGR01031">
    <property type="entry name" value="rpmF_bact"/>
    <property type="match status" value="1"/>
</dbReference>
<evidence type="ECO:0000256" key="3">
    <source>
        <dbReference type="ARBA" id="ARBA00023274"/>
    </source>
</evidence>
<dbReference type="InterPro" id="IPR002677">
    <property type="entry name" value="Ribosomal_bL32"/>
</dbReference>
<organism evidence="6 7">
    <name type="scientific">Candidatus Kerfeldbacteria bacterium CG08_land_8_20_14_0_20_43_14</name>
    <dbReference type="NCBI Taxonomy" id="2014246"/>
    <lineage>
        <taxon>Bacteria</taxon>
        <taxon>Candidatus Kerfeldiibacteriota</taxon>
    </lineage>
</organism>
<keyword evidence="3 5" id="KW-0687">Ribonucleoprotein</keyword>
<gene>
    <name evidence="5" type="primary">rpmF</name>
    <name evidence="6" type="ORF">COT26_02460</name>
</gene>
<evidence type="ECO:0000313" key="6">
    <source>
        <dbReference type="EMBL" id="PIS40607.1"/>
    </source>
</evidence>
<dbReference type="SUPFAM" id="SSF57829">
    <property type="entry name" value="Zn-binding ribosomal proteins"/>
    <property type="match status" value="1"/>
</dbReference>
<comment type="similarity">
    <text evidence="1 5">Belongs to the bacterial ribosomal protein bL32 family.</text>
</comment>
<dbReference type="GO" id="GO:0015934">
    <property type="term" value="C:large ribosomal subunit"/>
    <property type="evidence" value="ECO:0007669"/>
    <property type="project" value="InterPro"/>
</dbReference>
<protein>
    <recommendedName>
        <fullName evidence="4 5">Large ribosomal subunit protein bL32</fullName>
    </recommendedName>
</protein>
<dbReference type="EMBL" id="PEXW01000055">
    <property type="protein sequence ID" value="PIS40607.1"/>
    <property type="molecule type" value="Genomic_DNA"/>
</dbReference>
<evidence type="ECO:0000256" key="4">
    <source>
        <dbReference type="ARBA" id="ARBA00035178"/>
    </source>
</evidence>
<evidence type="ECO:0000313" key="7">
    <source>
        <dbReference type="Proteomes" id="UP000236845"/>
    </source>
</evidence>
<dbReference type="HAMAP" id="MF_00340">
    <property type="entry name" value="Ribosomal_bL32"/>
    <property type="match status" value="1"/>
</dbReference>
<dbReference type="GO" id="GO:0003735">
    <property type="term" value="F:structural constituent of ribosome"/>
    <property type="evidence" value="ECO:0007669"/>
    <property type="project" value="InterPro"/>
</dbReference>
<dbReference type="GO" id="GO:0006412">
    <property type="term" value="P:translation"/>
    <property type="evidence" value="ECO:0007669"/>
    <property type="project" value="UniProtKB-UniRule"/>
</dbReference>
<sequence length="76" mass="8820">MGLPAKRRTKQSKRERAAHFALKAATLSVCQKCKHPVRPHRVCQNCGYYKGRDVLKLASKDARKTKRKQRKEKKSE</sequence>
<dbReference type="PANTHER" id="PTHR35534">
    <property type="entry name" value="50S RIBOSOMAL PROTEIN L32"/>
    <property type="match status" value="1"/>
</dbReference>
<proteinExistence type="inferred from homology"/>
<evidence type="ECO:0000256" key="5">
    <source>
        <dbReference type="HAMAP-Rule" id="MF_00340"/>
    </source>
</evidence>
<comment type="caution">
    <text evidence="6">The sequence shown here is derived from an EMBL/GenBank/DDBJ whole genome shotgun (WGS) entry which is preliminary data.</text>
</comment>
<keyword evidence="2 5" id="KW-0689">Ribosomal protein</keyword>
<dbReference type="AlphaFoldDB" id="A0A2H0YQ37"/>
<dbReference type="InterPro" id="IPR011332">
    <property type="entry name" value="Ribosomal_zn-bd"/>
</dbReference>
<dbReference type="Proteomes" id="UP000236845">
    <property type="component" value="Unassembled WGS sequence"/>
</dbReference>
<accession>A0A2H0YQ37</accession>